<evidence type="ECO:0000259" key="6">
    <source>
        <dbReference type="PROSITE" id="PS50002"/>
    </source>
</evidence>
<keyword evidence="8" id="KW-1185">Reference proteome</keyword>
<evidence type="ECO:0000313" key="8">
    <source>
        <dbReference type="Proteomes" id="UP000000539"/>
    </source>
</evidence>
<dbReference type="SMART" id="SM00227">
    <property type="entry name" value="NEBU"/>
    <property type="match status" value="174"/>
</dbReference>
<evidence type="ECO:0000256" key="3">
    <source>
        <dbReference type="ARBA" id="ARBA00023203"/>
    </source>
</evidence>
<dbReference type="GO" id="GO:0051015">
    <property type="term" value="F:actin filament binding"/>
    <property type="evidence" value="ECO:0007669"/>
    <property type="project" value="InterPro"/>
</dbReference>
<dbReference type="PROSITE" id="PS51216">
    <property type="entry name" value="NEBULIN"/>
    <property type="match status" value="124"/>
</dbReference>
<dbReference type="InterPro" id="IPR055297">
    <property type="entry name" value="NEBU/NEBL"/>
</dbReference>
<keyword evidence="3" id="KW-0009">Actin-binding</keyword>
<name>A0A8V0XZQ1_CHICK</name>
<dbReference type="OrthoDB" id="9295290at2759"/>
<dbReference type="InterPro" id="IPR013998">
    <property type="entry name" value="Nebulin-like"/>
</dbReference>
<dbReference type="PROSITE" id="PS50002">
    <property type="entry name" value="SH3"/>
    <property type="match status" value="1"/>
</dbReference>
<reference evidence="7" key="1">
    <citation type="submission" date="2020-11" db="EMBL/GenBank/DDBJ databases">
        <title>Gallus gallus (Chicken) genome, bGalGal1, GRCg7b, maternal haplotype autosomes + Z &amp; W.</title>
        <authorList>
            <person name="Warren W."/>
            <person name="Formenti G."/>
            <person name="Fedrigo O."/>
            <person name="Haase B."/>
            <person name="Mountcastle J."/>
            <person name="Balacco J."/>
            <person name="Tracey A."/>
            <person name="Schneider V."/>
            <person name="Okimoto R."/>
            <person name="Cheng H."/>
            <person name="Hawken R."/>
            <person name="Howe K."/>
            <person name="Jarvis E.D."/>
        </authorList>
    </citation>
    <scope>NUCLEOTIDE SEQUENCE [LARGE SCALE GENOMIC DNA]</scope>
    <source>
        <strain evidence="7">Broiler</strain>
    </source>
</reference>
<dbReference type="InterPro" id="IPR001452">
    <property type="entry name" value="SH3_domain"/>
</dbReference>
<dbReference type="SUPFAM" id="SSF50044">
    <property type="entry name" value="SH3-domain"/>
    <property type="match status" value="1"/>
</dbReference>
<reference evidence="7" key="3">
    <citation type="submission" date="2025-09" db="UniProtKB">
        <authorList>
            <consortium name="Ensembl"/>
        </authorList>
    </citation>
    <scope>IDENTIFICATION</scope>
    <source>
        <strain evidence="7">broiler</strain>
    </source>
</reference>
<keyword evidence="2" id="KW-0677">Repeat</keyword>
<dbReference type="PANTHER" id="PTHR11039">
    <property type="entry name" value="NEBULIN"/>
    <property type="match status" value="1"/>
</dbReference>
<keyword evidence="1 4" id="KW-0728">SH3 domain</keyword>
<dbReference type="FunFam" id="2.30.30.40:FF:000007">
    <property type="entry name" value="nebulin isoform X1"/>
    <property type="match status" value="1"/>
</dbReference>
<dbReference type="PRINTS" id="PR00452">
    <property type="entry name" value="SH3DOMAIN"/>
</dbReference>
<reference evidence="7" key="2">
    <citation type="submission" date="2025-08" db="UniProtKB">
        <authorList>
            <consortium name="Ensembl"/>
        </authorList>
    </citation>
    <scope>IDENTIFICATION</scope>
    <source>
        <strain evidence="7">broiler</strain>
    </source>
</reference>
<sequence>MEEEEYEEVVEYYIEETIVEEGEPYEVVTEITDSTSTEFTGPTTITRTIEYEKTSGEGAATPVRKKTIRTKVDTSKFLTPYLQHSNKMKDLFSENKYKEKFNKERGKPYASTIDTPEIRRIKKVQEQLSEVKYRMAGEAARTICHVDEKAWDIEHAKKVSQQVSKVLYKQNWEENKDKYLLPPDAPELVNAIKNTAMFSKKLYTEDWEGDKTLFYPYNDSPELRRVAQAQKALSDIVYKKGHDERKSKYTSLPDPPDVEQAKKVTRQLSDIIYHDDYKNKIKGKWSQTPCYDVVIAKMNAENLSMKKYQEDFENVKDQIYFMQTETPEYEANKRVSDNVSKIKYRADYEKNKAIADYNVLPATENPLLRQLKTAGDVLSDKLYKEAYERSKGTSMNYCETPKFQTDNALKNFSDVKYKDAYQKNILGHYLGSFEDPHQIHCMKVEAMKSDKNYKADYEEEKTKCYFPQTITQEYEAIKKLEQCKDHTYKKHPDQIKFTPVTDSPVQKQAEINSKQLSDKLYRSSGEEVKHKYTLPPDVPQFIQARYNAANVSDAYYKQDYHDLIAKGNNVSLDAIPITRAKASRNIASDYKYKEAYEKAKGQQVGFKSLQDDPKLVHYMHVAKIQSDREYKKDYEKSKTNYHTPPDTFSIQAAKKSQDVASTAHYKNLIHHYTYLPDAMDVELAKNMMQIQSDNVYKQDYNSWFKGIGWSPLGSLDVEKAKKAGDALNEKKYRQHPDTIKFTSVPDSMTMVLAQHNTKQLSDVAYKQEGEKVKHKYKLDPDVPQFIQARVNAFNLSDANYKADWKKTIAKGYDLKPDAIPIIAAKASRNIASDYKYKESYEKDKGRQVGYRSLQDDPKLVHYMHVAKMQSDREYKKDYEVTKTKYHTPLDMFSVTAAKKAQEAVTNTGYKQLIHHYTLLPDSVNLELSRNMMQLQSDNMYKADFNNWLRGVGWLPIQSLEVEKAKKASEILSEKKYRQHPDKLKYSIPLDAMEQVLAKQNAKTMNKRLYTDKWNKEKTSIHVMPDTPEILQSRVNQITMSNKLYKAGWEEDKKKGYDMRPDAIPIKAAKTSQDIASDYKYKLAHEKAKGKHIGFRSLEDDPKLVHFMQVAKMQSDREYKKDYEKAKTNFHTPVDMLSVVAAKKAQEVATNANYKNLIHVYNVLPDAMSLELAKNMMQIQSNNQYRAEYDESMKGVGWMPLGSLEAEKNKKAMEILSEKKYRQHPDKLKYSVPVDSMNMALALHNAKIMDEHQYKQAWEEDKKKVHMTPDIPQFALAKANAFNISDKMYRHSFEEARKKGYDLRSDAIPIKAAKASRDIASDYKYKLGYEQDKGKLVGFRSLQDDPKLVHYMQVAKMQSDREYKKAYETSKTHYQTPSDALSIMAAKEAQDRVTNANYKRLIHHYMLLPDAMSFELYRNMNQIQSNNEYKQDYNEWFKGIGWSPAGSLDVEKSKKATEIASDQKYRQHPSIFPFTKQIDAMDMVLAKHNADIMNKHAYTQAWEKDKTQVHVMPDTPDILQAKQNKANYSQKQYKLDWQEMIKKGYDLTPEAISVKAAKASRDIASDYKYKEGYRKQQGHHIGFRSLQDDPKMMWSMQVAKMQSEREYKKDFEKWKTKFNMPVDMLGFLLAKKCQELVSDIDYKHMLHRWTCLPDQNDVTQAKRVYELQSDNLYKSDLQWLRGIGWSPLGSLESEKNKKASEILSEKKYRQHPDTIKFTSIPDAMNIILAKSNAKNRSDILYREAWDKDKTQVHIMPDTPEILLAKSNLINTSDKHYKLGYEELRRKGYDLPPDAIPLKSAKASRDIASEYQYKTAYRKQLGHHVGARNIEDDPKMMWSMHVAKIQSDREYKKAFEKTKTHFSSPVDMLGIVLAKKCQELVSDVDYKHLLHRWTCLPDQNDVVQARKVYDLQSDNVYKSDLQWLRGIGWSPLGSLDEEKNKRASMILSDKKYRQHPDTIKFTSLPDSMPMVLAKHNSEIMNHRSYIAAWEKDKTSIHIMPDTPGILLAQQNKVNYSEKMYRLAMEEDKKKGYDLRADAIPIKAAKASRDIASDYKYKEGYRKQLGHHIGARNIEDDPKMMWSMHVAKVQSDREYKKAFEKTKTHFSSPVDMLGIVLAKKCQELVSDVDYKHLLHRWTCLPDQNDVVQARKVYDLQSDNVYKSDLQWLRGIGWSPLGSLDEEKNKRASMILSDKKYRQHPDTIKFTSLPDSMPMVLAKHNSEIMNHRSYIAAWEKDKTSIHIMPDTPGILLAQQNKVNYSEKMYRLAMEEDKKKGYDLRADAIPIKAAKASRDIASDYKYKEGYRKQLGHHIGARNIEDDPKMMWSMHVAKIQSDREYKKAFEKTKTHFSSPVDMLGIVLAKKCQELVSDVDYRHYLHQWICLPDQNDVIHARKAYDLQSDNFYKSDLEWMRGIGWVPIGSLDIEKAKRAGQILSDKVYRQPPDTIKFTSVTDSLEMTLAKHNAEMMNKRLYTEAWDKDKTQIHIMPDTPEITLAKQNMHNYSEKLYKQAMEEAKKKGYDLRSDAIPIQAAKASRQIASDYKYKEGYRKQLGHHIGARNIEDDPKMMWSMHVAKIQSDREYKKAFEKTKTHFSSPVDMLGIVLAKKCQELVSDVDYRHYLHQWICLPDQNDVIHARKAYDLQSDNFYKSDLEWMRGIGWVPIGSLDVEKAKRAGQILSDKVYRQPPDTIKFTSVTDSLEMTLAKHNAETMNKRLYTEAWNKDKTTIHVMPDTPEILLAKQNQAHYSQKMYKLALEESKKKGHDLRFDAIPIQAAKASREIASDYKYKEGYRKQLGHHIGARNIEDDPKMMWSMHVAKIQSDREYKKAFEKTKTHFSSPVDMLGIVLAKKCQELVSDVDYRHYLHQWICLPDQNDVIHARKAYDLQSDAVYKSDLEWLKGIGWVPIGSLDVEKAKKAGEILSDRKYRQPADQIKFTSVTDSLAMMLAKHNAEIMNKRLYTEAWDADKTSIHVMPDTPTILLAKANAANVSHKHYVQAWEDAKKKGYDMRADAIPIRSAKASRDIASDYKYKEAHEKQKGHYIGCRTAKEDPKLSWAARAMLLQNDRIYRKAYNDSKAHIHMPVDAMSLQAAKECQTLVSDVDYRHYLHQWTCLPDQNDVMHARKAYDLQSDNVYKSDLEWLRGIGWLTEGSVDVIKAKKAQEILSDRLYRTQPDKMKFTSITDTPDVVQAKINAMQLSNHLYREVWDKDKTQISIPSDTPELLQSKLNALNISNKHYQKAWDEAKAKNYDLRADAIPIKHAKASRDIASEYKYKEAHEKQKGHYIGCRTAKEDPKLSWAARAMLLQNDRIYRKAYNDSKAHIHMPVDAMSLQAAKECQTLVSDVDYRHYLHQWTCLPDQNDVMHARKAYDLQSDNVYKSDLEWLRGIGWLTEGSVDVVKAKKAQEILSDRLYRTQPDKMKFTSVTDAPDVVQAKINAMQLSNRLYREAWDKDKTQISIPSDTPEMLQSKVNALNISNKHYQKAWDEAKAKNYDLRADAIPIKHAKASRDIASEYKYKEAHEKQKGHYIGCRTAKEDPKLSWAARAMLLQNDRIYRKAYNDSKAHIHMPVDAMSLQAAKECQTLVSDVDYRHYLHQWTCLPDHNDVVHARKAYDLQSDAVYKSDLEWLRGIGWLPNDSPGVQRVKHAQDLLSDKVYRTPIDSVKYTSVVDSPDILLAKMNAEQLSIPKYKEAWEKDKTMIHIMPDTPEITLARSNAHNYSQKLYKEAWDEVKMSYDLRADAIPIKAAKASREIASDYKYKLDHEKQKGHYVGVPNAKADTKIRFALGIGKVQSELEYKKHFAKWKTQCHLPVDMLSIQSAKHGQSLVSDVDYRHYLHQWICLPDQNDVIHARKAYDLQSDAVYKSDLEWLRGIGWLPNDSLGINHVKHAGDLLNERKYRTKAETLHFTPVADRVDYVTAKKSGEILSDIKYHKDWNEVKSNYTLTDTPQLDMAREAARILNQSLYKESWEKEKATGYLLPPDTVQIRHAKHSNDVQSELKYKADYVKQRGHYVGVASMRDDPKLVWFEHAGEIQNDRLYKSNYHKTKSKIHIPADIMSVVAAKECQALVSDVDYRHYLHQWTCHPDQNDCIQARKAYDLQSDNIYKSDLEWLRGCGWIPLGSVEHKKVKHAQELINKRAYTKDAIENFSKYTSVVDTPDIVLAKINSVNQSDLKYKETFNLEKGQYIGSDDTPELNHARDMSLLYSDKLYKRDWEVCKPIGYTLDAKYIPLVGAKHANYVNSELKYKEIYEKLKGHYLAGKDIGDFPSVVHSLAFQKIRSALAYRKNYEDTKTRVHIPSDMMNHVLAKKCQYILSDLEYRTYLHHWNCSPEEHDVIQARRAQEILSDVVYKDDLNWLKGIGCYVWDTPQILHAKKSYDLQSQIKYTAAGKENFQNFGVVTDTPVYVTAVQSGINASDVKYKEDYHKTKDKYTTVTETADSERVQNLKHLFSNNLYKEAWDRVKATSYIMPSDAVSLARAKELKHNASIVKYREEYDKFKALYTLPRSVEDDPNTARCLRVGKLNIDRLYKETYEKNKAKVHIIPDMVDIIAAKDAQKKISEIDYRTHLHDWICLPDLQINAHVRKVADQISDVVYKDDLNWLKGIGCFVWDTPEILHAKHAYDLRSDIKYKSDADKMKSKYTVVMDTPVYVQNILSGLNASEVIYRGDYLKKVRGKMIPTDKTVDLQRAHHANKIQSENLYRWAGLKALPTGYSLPKDTPGFQHAKHVQHIGSDLKYKEAYEHMKAKGYTLGPNDVGFENVKKVNQVINERLYRATYHKNKDKIHTTPDTPEIRQVRATQEAVSDLIYKSDFFKLQGHLISLPFTPQVLHCRYVGDITSDNKYKEDLKWLQGLGCFLYDTPDMVRARQLRKLWSNYVYTDSAKKMRDKYSVVLDTPGYRTVQELKTHLSDLVYRAAGKELKTKYTSVLNTPDFLRAKEGQRIQSQYLYVALATKERPHHHAGNQTPAFTHARHVKDMVSETKYKIQYEKMKDKYTPVLDTPILIRAKRAYLNASDLRYKETFENTKGKYHTVKDALDIVYHRKVTDDISSVKYKENYMSQLGIWRSIPDRPEHFHHRAVTDAISDVKYKEDLSWLRGIGCYAWDTPDFALAEKNKVLYSGHKYKETFEKTKSHFKYVADSPINRHFKHATQLLDAKLYKAAYEKLKDRYSVIVDDPKNLLAKWGTTLSSQVEYKKDYEKKKDKYTTVVDTPENIRTAKVNKQISDIIYKLEYNKAKPKGYTTIHDTPMLLHVRKVKDRISDLKYKELYERNKSHCNVVADSVHIKTPRHAYKLNSNLDYKKKYEAAKAHWHWIADRPDFVQAAKSSLQQSDYEYKLDREYLKGCKLSVTDDKNTVLALNNAILASDIKYKEKHNKARGTCLVVPDTPQILLAKNVSSLVSENKYKEHSKKQLPRGSYTTLPETRDTAHVKEVTKNVSDTNYKKKFVKEKGKSNYSIMLEPPEVKHAMEVAKKQSTVEYKKDAKSKLHYTPIADRPDIKKATQAAKLISDIEYKKRGEAGLGVTMLGRPDIELAKEVSKLTSQAEYLKRHMRGHGAASYDTPWMRTFKKANMLSSHVKYKENFSKEKGKKPKYDLKEAKIYKTMKDAHNIASEVKYKADLKKLHKPVTDMSESLIMNHVLNTSQLASAYQYKKQYEKSKGHYHMVPDNLEQVHLREASELQSHVKYKEKYEKEKGKPMLDFETPTYLTAKESQLMQSEKEYKRDFEESIKGRNLTGLEITPSLLHVKYATKIASEKEYRKDLEEGVKGKGLSVLEETPDMLRAKNATQILNEKEYKKALELEIKGKGLSELALETPDFVRAKNATDIASQIKYKQLAEMEKANYTSVVDTPEIIHAQQVKNLSSQKKYKEEAEKTMPYYVPVADTPEMQRVRENQKNFSTLQYQWDLQNSKGKVTVVQDTPEMLRVKENQKNFSSILYKEDIGTGTTIEKTPEMQRVKRTQDAISSIKYKESIGKGTPIPDLPEVKRVKETQKHISSVLYKENIGKATPTPVTPEMERVKRNQEIISSVLYKENVGKVTPTPITPEMERVKRNQEIISSVLYKEHLAKGTPTPMTPEMERAKRNQENISSVLYSDSFRKQVQGKAAYVLDTPEMRRVRETQKHISTVKYHEDFEKNKGTFTPVVTDPITERVKKNMHDFSDISYRGIQRRVVEMEQKRVDQDQENLTGLRVWRTNPGSVFDYDPAEDNIQSRSLHMISVQAQRRSREHSRSASALSISGGDEKSEPSEGVNQHLSYYSSGGFFTTTATVGYKHAKTIELPQQRSASVATQQTTVSSVPSHPSTAGKTYRAMYDYTAADADEVSFKDGDTIVNVQAIDEGWMYGTVQRTGKTGMLPANYVEAV</sequence>
<dbReference type="InterPro" id="IPR035629">
    <property type="entry name" value="Nebulin_SH3"/>
</dbReference>
<dbReference type="SMART" id="SM00326">
    <property type="entry name" value="SH3"/>
    <property type="match status" value="1"/>
</dbReference>
<dbReference type="InterPro" id="IPR000900">
    <property type="entry name" value="Nebulin_repeat"/>
</dbReference>
<dbReference type="Pfam" id="PF00880">
    <property type="entry name" value="Nebulin"/>
    <property type="match status" value="90"/>
</dbReference>
<dbReference type="PRINTS" id="PR00510">
    <property type="entry name" value="NEBULIN"/>
</dbReference>
<evidence type="ECO:0000256" key="1">
    <source>
        <dbReference type="ARBA" id="ARBA00022443"/>
    </source>
</evidence>
<feature type="region of interest" description="Disordered" evidence="5">
    <location>
        <begin position="6213"/>
        <end position="6245"/>
    </location>
</feature>
<dbReference type="Proteomes" id="UP000000539">
    <property type="component" value="Chromosome 7"/>
</dbReference>
<dbReference type="Ensembl" id="ENSGALT00010024214.1">
    <property type="protein sequence ID" value="ENSGALP00010013785.1"/>
    <property type="gene ID" value="ENSGALG00010010115.1"/>
</dbReference>
<evidence type="ECO:0000256" key="4">
    <source>
        <dbReference type="PROSITE-ProRule" id="PRU00192"/>
    </source>
</evidence>
<feature type="domain" description="SH3" evidence="6">
    <location>
        <begin position="6297"/>
        <end position="6356"/>
    </location>
</feature>
<dbReference type="GeneTree" id="ENSGT00940000154533"/>
<dbReference type="GO" id="GO:0030018">
    <property type="term" value="C:Z disc"/>
    <property type="evidence" value="ECO:0007669"/>
    <property type="project" value="InterPro"/>
</dbReference>
<gene>
    <name evidence="7" type="primary">NEB</name>
</gene>
<protein>
    <submittedName>
        <fullName evidence="7">Nebulin</fullName>
    </submittedName>
</protein>
<accession>A0A8V0XZQ1</accession>
<proteinExistence type="predicted"/>
<dbReference type="CDD" id="cd11933">
    <property type="entry name" value="SH3_Nebulin_C"/>
    <property type="match status" value="1"/>
</dbReference>
<dbReference type="PANTHER" id="PTHR11039:SF37">
    <property type="entry name" value="NEBULIN"/>
    <property type="match status" value="1"/>
</dbReference>
<evidence type="ECO:0000256" key="5">
    <source>
        <dbReference type="SAM" id="MobiDB-lite"/>
    </source>
</evidence>
<dbReference type="Pfam" id="PF14604">
    <property type="entry name" value="SH3_9"/>
    <property type="match status" value="1"/>
</dbReference>
<evidence type="ECO:0000313" key="7">
    <source>
        <dbReference type="Ensembl" id="ENSGALP00010013785.1"/>
    </source>
</evidence>
<organism evidence="7 8">
    <name type="scientific">Gallus gallus</name>
    <name type="common">Chicken</name>
    <dbReference type="NCBI Taxonomy" id="9031"/>
    <lineage>
        <taxon>Eukaryota</taxon>
        <taxon>Metazoa</taxon>
        <taxon>Chordata</taxon>
        <taxon>Craniata</taxon>
        <taxon>Vertebrata</taxon>
        <taxon>Euteleostomi</taxon>
        <taxon>Archelosauria</taxon>
        <taxon>Archosauria</taxon>
        <taxon>Dinosauria</taxon>
        <taxon>Saurischia</taxon>
        <taxon>Theropoda</taxon>
        <taxon>Coelurosauria</taxon>
        <taxon>Aves</taxon>
        <taxon>Neognathae</taxon>
        <taxon>Galloanserae</taxon>
        <taxon>Galliformes</taxon>
        <taxon>Phasianidae</taxon>
        <taxon>Phasianinae</taxon>
        <taxon>Gallus</taxon>
    </lineage>
</organism>
<dbReference type="Gene3D" id="2.30.30.40">
    <property type="entry name" value="SH3 Domains"/>
    <property type="match status" value="1"/>
</dbReference>
<evidence type="ECO:0000256" key="2">
    <source>
        <dbReference type="ARBA" id="ARBA00022737"/>
    </source>
</evidence>
<dbReference type="InterPro" id="IPR036028">
    <property type="entry name" value="SH3-like_dom_sf"/>
</dbReference>